<feature type="domain" description="KANL3/Tex30 alpha/beta hydrolase-like" evidence="1">
    <location>
        <begin position="26"/>
        <end position="170"/>
    </location>
</feature>
<organism evidence="2 3">
    <name type="scientific">Capillimicrobium parvum</name>
    <dbReference type="NCBI Taxonomy" id="2884022"/>
    <lineage>
        <taxon>Bacteria</taxon>
        <taxon>Bacillati</taxon>
        <taxon>Actinomycetota</taxon>
        <taxon>Thermoleophilia</taxon>
        <taxon>Solirubrobacterales</taxon>
        <taxon>Capillimicrobiaceae</taxon>
        <taxon>Capillimicrobium</taxon>
    </lineage>
</organism>
<dbReference type="InterPro" id="IPR029058">
    <property type="entry name" value="AB_hydrolase_fold"/>
</dbReference>
<dbReference type="Gene3D" id="3.40.50.1820">
    <property type="entry name" value="alpha/beta hydrolase"/>
    <property type="match status" value="1"/>
</dbReference>
<dbReference type="PANTHER" id="PTHR13136:SF11">
    <property type="entry name" value="TESTIS-EXPRESSED PROTEIN 30"/>
    <property type="match status" value="1"/>
</dbReference>
<name>A0A9E6XU46_9ACTN</name>
<dbReference type="KEGG" id="sbae:DSM104329_00857"/>
<reference evidence="2" key="1">
    <citation type="journal article" date="2022" name="Int. J. Syst. Evol. Microbiol.">
        <title>Pseudomonas aegrilactucae sp. nov. and Pseudomonas morbosilactucae sp. nov., pathogens causing bacterial rot of lettuce in Japan.</title>
        <authorList>
            <person name="Sawada H."/>
            <person name="Fujikawa T."/>
            <person name="Satou M."/>
        </authorList>
    </citation>
    <scope>NUCLEOTIDE SEQUENCE</scope>
    <source>
        <strain evidence="2">0166_1</strain>
    </source>
</reference>
<dbReference type="AlphaFoldDB" id="A0A9E6XU46"/>
<proteinExistence type="predicted"/>
<sequence length="208" mass="21144">MRVTVAEIDTPHGPARAHLHPAGAPRAALVLGHGAGGGVGAPDLTAATRVAVEADVSVALVEQPYRVAGRRSPAPAAQLDAAWAAVVAHLRAGPFAGLELVTGGRSSGARVACRTADATRAVGLLCLAFPLQPARRRASGAQAPSRLPELDAVAVPVLVVQGARDPFGMPPDGPQRTVVQVAGDHSLRSDLPAVREAIARWLAGLLAP</sequence>
<dbReference type="EMBL" id="CP087164">
    <property type="protein sequence ID" value="UGS34479.1"/>
    <property type="molecule type" value="Genomic_DNA"/>
</dbReference>
<evidence type="ECO:0000313" key="2">
    <source>
        <dbReference type="EMBL" id="UGS34479.1"/>
    </source>
</evidence>
<dbReference type="PANTHER" id="PTHR13136">
    <property type="entry name" value="TESTIS DEVELOPMENT PROTEIN PRTD"/>
    <property type="match status" value="1"/>
</dbReference>
<keyword evidence="3" id="KW-1185">Reference proteome</keyword>
<dbReference type="InterPro" id="IPR046879">
    <property type="entry name" value="KANL3/Tex30_Abhydrolase"/>
</dbReference>
<accession>A0A9E6XU46</accession>
<dbReference type="Pfam" id="PF20408">
    <property type="entry name" value="Abhydrolase_11"/>
    <property type="match status" value="1"/>
</dbReference>
<dbReference type="SUPFAM" id="SSF53474">
    <property type="entry name" value="alpha/beta-Hydrolases"/>
    <property type="match status" value="1"/>
</dbReference>
<evidence type="ECO:0000313" key="3">
    <source>
        <dbReference type="Proteomes" id="UP001162834"/>
    </source>
</evidence>
<protein>
    <recommendedName>
        <fullName evidence="1">KANL3/Tex30 alpha/beta hydrolase-like domain-containing protein</fullName>
    </recommendedName>
</protein>
<dbReference type="Proteomes" id="UP001162834">
    <property type="component" value="Chromosome"/>
</dbReference>
<dbReference type="InterPro" id="IPR026555">
    <property type="entry name" value="NSL3/Tex30"/>
</dbReference>
<evidence type="ECO:0000259" key="1">
    <source>
        <dbReference type="Pfam" id="PF20408"/>
    </source>
</evidence>
<gene>
    <name evidence="2" type="ORF">DSM104329_00857</name>
</gene>